<reference evidence="2" key="1">
    <citation type="submission" date="2021-03" db="EMBL/GenBank/DDBJ databases">
        <title>Microbacterium sp. nov., a novel actinobacterium isolated from cow dung.</title>
        <authorList>
            <person name="Zhang L."/>
        </authorList>
    </citation>
    <scope>NUCLEOTIDE SEQUENCE</scope>
    <source>
        <strain evidence="2">NEAU-LLB</strain>
    </source>
</reference>
<proteinExistence type="predicted"/>
<evidence type="ECO:0000313" key="3">
    <source>
        <dbReference type="Proteomes" id="UP000680132"/>
    </source>
</evidence>
<evidence type="ECO:0000313" key="2">
    <source>
        <dbReference type="EMBL" id="MBO3663642.1"/>
    </source>
</evidence>
<feature type="transmembrane region" description="Helical" evidence="1">
    <location>
        <begin position="324"/>
        <end position="346"/>
    </location>
</feature>
<evidence type="ECO:0000256" key="1">
    <source>
        <dbReference type="SAM" id="Phobius"/>
    </source>
</evidence>
<sequence>MITDAQARGAASREWLDRIRLSRPDSEGRVLISTAAGPVARVPGLIGGILHAVKRDPVAESRLIGARCGVTAEQVEAALGAVAAMPAVADAPARLRWVQFRAPFTVQFTFFDPSRVIRPDGLLCRLVRVRGFWPVVIVLDLVGAAVVAMHWALSTSPLHSGISIAGYGWLMVGMLASMFAHEFGHAVVLTAYGGRSPRMGFMLFYLAPAFFCDVRDNWSIAREKRVRVALAGVAAQGVIAAVTGAVAFLVPREAGVALATVAFFNVAYWAINLIPFVKLDGYVALAGYLDRPNLRDSSIAAFRARASRMLLGGPRVDDGITRRWVAFGAVCFLFPSVLVIGVLLALSMNLSALGTAGDGVILLAIGILVVWTATRGWSGLKSSWSAGLSRWRAVASWSAIGAAVAAIALLLPLPVNAIAGVYVRDGQAQLATLSVTHVGELAGTEVTVHEPGMVLGRRIGVATVTGGFAPCEIPLSAAFPVSGSPYRLDGWCAPLDAAVVRAVSETRDDAGAVVLRLGTRAPVQWVAEIWGAAFTS</sequence>
<comment type="caution">
    <text evidence="2">The sequence shown here is derived from an EMBL/GenBank/DDBJ whole genome shotgun (WGS) entry which is preliminary data.</text>
</comment>
<evidence type="ECO:0008006" key="4">
    <source>
        <dbReference type="Google" id="ProtNLM"/>
    </source>
</evidence>
<name>A0A939QL23_9MICO</name>
<dbReference type="PANTHER" id="PTHR13325:SF3">
    <property type="entry name" value="MEMBRANE-BOUND TRANSCRIPTION FACTOR SITE-2 PROTEASE"/>
    <property type="match status" value="1"/>
</dbReference>
<feature type="transmembrane region" description="Helical" evidence="1">
    <location>
        <begin position="256"/>
        <end position="277"/>
    </location>
</feature>
<protein>
    <recommendedName>
        <fullName evidence="4">Peptide zinc metalloprotease protein</fullName>
    </recommendedName>
</protein>
<dbReference type="Proteomes" id="UP000680132">
    <property type="component" value="Unassembled WGS sequence"/>
</dbReference>
<keyword evidence="1" id="KW-0812">Transmembrane</keyword>
<dbReference type="GO" id="GO:0005737">
    <property type="term" value="C:cytoplasm"/>
    <property type="evidence" value="ECO:0007669"/>
    <property type="project" value="TreeGrafter"/>
</dbReference>
<keyword evidence="1" id="KW-1133">Transmembrane helix</keyword>
<dbReference type="RefSeq" id="WP_208502935.1">
    <property type="nucleotide sequence ID" value="NZ_JAGFOA010000003.1"/>
</dbReference>
<dbReference type="InterPro" id="IPR001193">
    <property type="entry name" value="MBTPS2"/>
</dbReference>
<dbReference type="GO" id="GO:0016020">
    <property type="term" value="C:membrane"/>
    <property type="evidence" value="ECO:0007669"/>
    <property type="project" value="InterPro"/>
</dbReference>
<dbReference type="EMBL" id="JAGFOA010000003">
    <property type="protein sequence ID" value="MBO3663642.1"/>
    <property type="molecule type" value="Genomic_DNA"/>
</dbReference>
<feature type="transmembrane region" description="Helical" evidence="1">
    <location>
        <begin position="228"/>
        <end position="250"/>
    </location>
</feature>
<dbReference type="AlphaFoldDB" id="A0A939QL23"/>
<keyword evidence="1" id="KW-0472">Membrane</keyword>
<feature type="transmembrane region" description="Helical" evidence="1">
    <location>
        <begin position="132"/>
        <end position="152"/>
    </location>
</feature>
<keyword evidence="3" id="KW-1185">Reference proteome</keyword>
<gene>
    <name evidence="2" type="ORF">J5V96_08945</name>
</gene>
<organism evidence="2 3">
    <name type="scientific">Microbacterium stercoris</name>
    <dbReference type="NCBI Taxonomy" id="2820289"/>
    <lineage>
        <taxon>Bacteria</taxon>
        <taxon>Bacillati</taxon>
        <taxon>Actinomycetota</taxon>
        <taxon>Actinomycetes</taxon>
        <taxon>Micrococcales</taxon>
        <taxon>Microbacteriaceae</taxon>
        <taxon>Microbacterium</taxon>
    </lineage>
</organism>
<dbReference type="GO" id="GO:0031293">
    <property type="term" value="P:membrane protein intracellular domain proteolysis"/>
    <property type="evidence" value="ECO:0007669"/>
    <property type="project" value="TreeGrafter"/>
</dbReference>
<dbReference type="PANTHER" id="PTHR13325">
    <property type="entry name" value="PROTEASE M50 MEMBRANE-BOUND TRANSCRIPTION FACTOR SITE 2 PROTEASE"/>
    <property type="match status" value="1"/>
</dbReference>
<feature type="transmembrane region" description="Helical" evidence="1">
    <location>
        <begin position="394"/>
        <end position="415"/>
    </location>
</feature>
<dbReference type="GO" id="GO:0004222">
    <property type="term" value="F:metalloendopeptidase activity"/>
    <property type="evidence" value="ECO:0007669"/>
    <property type="project" value="InterPro"/>
</dbReference>
<feature type="transmembrane region" description="Helical" evidence="1">
    <location>
        <begin position="352"/>
        <end position="373"/>
    </location>
</feature>
<feature type="transmembrane region" description="Helical" evidence="1">
    <location>
        <begin position="164"/>
        <end position="192"/>
    </location>
</feature>
<accession>A0A939QL23</accession>